<dbReference type="EMBL" id="FORX01000026">
    <property type="protein sequence ID" value="SFK45845.1"/>
    <property type="molecule type" value="Genomic_DNA"/>
</dbReference>
<evidence type="ECO:0000313" key="1">
    <source>
        <dbReference type="EMBL" id="SFK45845.1"/>
    </source>
</evidence>
<proteinExistence type="predicted"/>
<gene>
    <name evidence="1" type="ORF">SAMN04488082_1265</name>
</gene>
<reference evidence="2" key="1">
    <citation type="submission" date="2016-10" db="EMBL/GenBank/DDBJ databases">
        <authorList>
            <person name="Varghese N."/>
            <person name="Submissions S."/>
        </authorList>
    </citation>
    <scope>NUCLEOTIDE SEQUENCE [LARGE SCALE GENOMIC DNA]</scope>
    <source>
        <strain evidence="2">DSM 5918</strain>
    </source>
</reference>
<dbReference type="RefSeq" id="WP_092379105.1">
    <property type="nucleotide sequence ID" value="NZ_FORX01000026.1"/>
</dbReference>
<organism evidence="1 2">
    <name type="scientific">Desulfomicrobium apsheronum</name>
    <dbReference type="NCBI Taxonomy" id="52560"/>
    <lineage>
        <taxon>Bacteria</taxon>
        <taxon>Pseudomonadati</taxon>
        <taxon>Thermodesulfobacteriota</taxon>
        <taxon>Desulfovibrionia</taxon>
        <taxon>Desulfovibrionales</taxon>
        <taxon>Desulfomicrobiaceae</taxon>
        <taxon>Desulfomicrobium</taxon>
    </lineage>
</organism>
<dbReference type="Proteomes" id="UP000198635">
    <property type="component" value="Unassembled WGS sequence"/>
</dbReference>
<dbReference type="AlphaFoldDB" id="A0A1I3ZP24"/>
<evidence type="ECO:0000313" key="2">
    <source>
        <dbReference type="Proteomes" id="UP000198635"/>
    </source>
</evidence>
<dbReference type="STRING" id="52560.SAMN04488082_1265"/>
<dbReference type="OrthoDB" id="9833707at2"/>
<name>A0A1I3ZP24_9BACT</name>
<accession>A0A1I3ZP24</accession>
<sequence length="112" mass="11847">MQIILHLEAKLHNLTTEPSKAKNTSLARSILVPACLFIFMGQFALADIIIDSGPQKDTVMQTGKAGNDAGSILIHSDPDNGSLILVSPPPAPPQEDSGLGPVIIVPEINIKE</sequence>
<protein>
    <submittedName>
        <fullName evidence="1">Uncharacterized protein</fullName>
    </submittedName>
</protein>
<keyword evidence="2" id="KW-1185">Reference proteome</keyword>